<organism evidence="1 2">
    <name type="scientific">Araneus ventricosus</name>
    <name type="common">Orbweaver spider</name>
    <name type="synonym">Epeira ventricosa</name>
    <dbReference type="NCBI Taxonomy" id="182803"/>
    <lineage>
        <taxon>Eukaryota</taxon>
        <taxon>Metazoa</taxon>
        <taxon>Ecdysozoa</taxon>
        <taxon>Arthropoda</taxon>
        <taxon>Chelicerata</taxon>
        <taxon>Arachnida</taxon>
        <taxon>Araneae</taxon>
        <taxon>Araneomorphae</taxon>
        <taxon>Entelegynae</taxon>
        <taxon>Araneoidea</taxon>
        <taxon>Araneidae</taxon>
        <taxon>Araneus</taxon>
    </lineage>
</organism>
<evidence type="ECO:0000313" key="2">
    <source>
        <dbReference type="Proteomes" id="UP000499080"/>
    </source>
</evidence>
<protein>
    <submittedName>
        <fullName evidence="1">Uncharacterized protein</fullName>
    </submittedName>
</protein>
<sequence>MIFLREYITTGMWTCQWNIEELGSLGVSSPGFWQHSKMDSMTVRFTKVLDKRDEDRYLALALPKKTELAQHQTCLVSSLQLTCDSFSAET</sequence>
<evidence type="ECO:0000313" key="1">
    <source>
        <dbReference type="EMBL" id="GBM28282.1"/>
    </source>
</evidence>
<dbReference type="Proteomes" id="UP000499080">
    <property type="component" value="Unassembled WGS sequence"/>
</dbReference>
<name>A0A4Y2EGL6_ARAVE</name>
<dbReference type="AlphaFoldDB" id="A0A4Y2EGL6"/>
<proteinExistence type="predicted"/>
<gene>
    <name evidence="1" type="ORF">AVEN_176958_1</name>
</gene>
<comment type="caution">
    <text evidence="1">The sequence shown here is derived from an EMBL/GenBank/DDBJ whole genome shotgun (WGS) entry which is preliminary data.</text>
</comment>
<dbReference type="EMBL" id="BGPR01170266">
    <property type="protein sequence ID" value="GBM28282.1"/>
    <property type="molecule type" value="Genomic_DNA"/>
</dbReference>
<keyword evidence="2" id="KW-1185">Reference proteome</keyword>
<reference evidence="1 2" key="1">
    <citation type="journal article" date="2019" name="Sci. Rep.">
        <title>Orb-weaving spider Araneus ventricosus genome elucidates the spidroin gene catalogue.</title>
        <authorList>
            <person name="Kono N."/>
            <person name="Nakamura H."/>
            <person name="Ohtoshi R."/>
            <person name="Moran D.A.P."/>
            <person name="Shinohara A."/>
            <person name="Yoshida Y."/>
            <person name="Fujiwara M."/>
            <person name="Mori M."/>
            <person name="Tomita M."/>
            <person name="Arakawa K."/>
        </authorList>
    </citation>
    <scope>NUCLEOTIDE SEQUENCE [LARGE SCALE GENOMIC DNA]</scope>
</reference>
<accession>A0A4Y2EGL6</accession>